<evidence type="ECO:0008006" key="10">
    <source>
        <dbReference type="Google" id="ProtNLM"/>
    </source>
</evidence>
<keyword evidence="4 7" id="KW-1133">Transmembrane helix</keyword>
<feature type="region of interest" description="Disordered" evidence="6">
    <location>
        <begin position="1"/>
        <end position="35"/>
    </location>
</feature>
<dbReference type="Proteomes" id="UP000318582">
    <property type="component" value="Unassembled WGS sequence"/>
</dbReference>
<dbReference type="GO" id="GO:0022857">
    <property type="term" value="F:transmembrane transporter activity"/>
    <property type="evidence" value="ECO:0007669"/>
    <property type="project" value="InterPro"/>
</dbReference>
<feature type="transmembrane region" description="Helical" evidence="7">
    <location>
        <begin position="286"/>
        <end position="309"/>
    </location>
</feature>
<feature type="transmembrane region" description="Helical" evidence="7">
    <location>
        <begin position="554"/>
        <end position="572"/>
    </location>
</feature>
<reference evidence="8 9" key="1">
    <citation type="journal article" date="2019" name="Sci. Rep.">
        <title>Comparative genomics of chytrid fungi reveal insights into the obligate biotrophic and pathogenic lifestyle of Synchytrium endobioticum.</title>
        <authorList>
            <person name="van de Vossenberg B.T.L.H."/>
            <person name="Warris S."/>
            <person name="Nguyen H.D.T."/>
            <person name="van Gent-Pelzer M.P.E."/>
            <person name="Joly D.L."/>
            <person name="van de Geest H.C."/>
            <person name="Bonants P.J.M."/>
            <person name="Smith D.S."/>
            <person name="Levesque C.A."/>
            <person name="van der Lee T.A.J."/>
        </authorList>
    </citation>
    <scope>NUCLEOTIDE SEQUENCE [LARGE SCALE GENOMIC DNA]</scope>
    <source>
        <strain evidence="8 9">CBS 809.83</strain>
    </source>
</reference>
<dbReference type="AlphaFoldDB" id="A0A507E158"/>
<protein>
    <recommendedName>
        <fullName evidence="10">Major facilitator superfamily (MFS) profile domain-containing protein</fullName>
    </recommendedName>
</protein>
<feature type="transmembrane region" description="Helical" evidence="7">
    <location>
        <begin position="463"/>
        <end position="482"/>
    </location>
</feature>
<sequence length="597" mass="63515">MSVPTNSAPSHSNSHSSGSSGFTSSSTSPLDINTTTYTHDASSPFYYNSIPPLNPLNHSPPHRSPPMSPPPPSPIRPQRANTSNPVKYVALWALRSPLRIARKAFLFKPPASLPLKQTLLLLTTVLPEILIHHMLIPLYPYMTRALLPKEHAERTGYYAGLLQSAYALPTTFMDAIWGNLSDAIGRGPVLMTGLIGYGVGTLALGLSTSYWLSVLSLGATGFFSSNAVVAKGMIGQIAHDDASRAWAYSAYGVVFSLAGLAGTLAGGFLADPALFSHIAFLRDRPYFVACSIGTLLAAVGVCITIKYLLHAPGHNHAAKYAALDAAETGLPDSDTMDPMQLSTVCTADSTVFPTTNNNRSTRSHPQHTLPRFLRYLPAFLRPYFQLLSATTLPPILLYATYKLVHSLFHTALPLLASAPTSAGGLGLPAKSTSLAMSLLSLAKLLLKAFYFPIHRTIGTKHSYTLGAALIVPAALIPPLLGHTYTWPAIYASTLLIGAGEGLCYLSTIMLLTDAVGPQHYGLIHGVAGCLGSVMKTLGPAIAGAVWQVGVQADAIWIIFAAVAAVAALGVTLSSGMKVRRWEECVMDDEGDEGERTD</sequence>
<comment type="subcellular location">
    <subcellularLocation>
        <location evidence="1">Membrane</location>
        <topology evidence="1">Multi-pass membrane protein</topology>
    </subcellularLocation>
</comment>
<evidence type="ECO:0000256" key="7">
    <source>
        <dbReference type="SAM" id="Phobius"/>
    </source>
</evidence>
<feature type="transmembrane region" description="Helical" evidence="7">
    <location>
        <begin position="523"/>
        <end position="548"/>
    </location>
</feature>
<evidence type="ECO:0000313" key="8">
    <source>
        <dbReference type="EMBL" id="TPX57107.1"/>
    </source>
</evidence>
<keyword evidence="2" id="KW-0813">Transport</keyword>
<dbReference type="PANTHER" id="PTHR23504">
    <property type="entry name" value="MAJOR FACILITATOR SUPERFAMILY DOMAIN-CONTAINING PROTEIN 10"/>
    <property type="match status" value="1"/>
</dbReference>
<comment type="caution">
    <text evidence="8">The sequence shown here is derived from an EMBL/GenBank/DDBJ whole genome shotgun (WGS) entry which is preliminary data.</text>
</comment>
<dbReference type="InterPro" id="IPR011701">
    <property type="entry name" value="MFS"/>
</dbReference>
<evidence type="ECO:0000256" key="5">
    <source>
        <dbReference type="ARBA" id="ARBA00023136"/>
    </source>
</evidence>
<evidence type="ECO:0000256" key="1">
    <source>
        <dbReference type="ARBA" id="ARBA00004141"/>
    </source>
</evidence>
<evidence type="ECO:0000256" key="2">
    <source>
        <dbReference type="ARBA" id="ARBA00022448"/>
    </source>
</evidence>
<gene>
    <name evidence="8" type="ORF">PhCBS80983_g04061</name>
</gene>
<dbReference type="SUPFAM" id="SSF103473">
    <property type="entry name" value="MFS general substrate transporter"/>
    <property type="match status" value="1"/>
</dbReference>
<keyword evidence="9" id="KW-1185">Reference proteome</keyword>
<dbReference type="Gene3D" id="1.20.1250.20">
    <property type="entry name" value="MFS general substrate transporter like domains"/>
    <property type="match status" value="1"/>
</dbReference>
<organism evidence="8 9">
    <name type="scientific">Powellomyces hirtus</name>
    <dbReference type="NCBI Taxonomy" id="109895"/>
    <lineage>
        <taxon>Eukaryota</taxon>
        <taxon>Fungi</taxon>
        <taxon>Fungi incertae sedis</taxon>
        <taxon>Chytridiomycota</taxon>
        <taxon>Chytridiomycota incertae sedis</taxon>
        <taxon>Chytridiomycetes</taxon>
        <taxon>Spizellomycetales</taxon>
        <taxon>Powellomycetaceae</taxon>
        <taxon>Powellomyces</taxon>
    </lineage>
</organism>
<feature type="compositionally biased region" description="Pro residues" evidence="6">
    <location>
        <begin position="62"/>
        <end position="75"/>
    </location>
</feature>
<keyword evidence="5 7" id="KW-0472">Membrane</keyword>
<feature type="transmembrane region" description="Helical" evidence="7">
    <location>
        <begin position="212"/>
        <end position="234"/>
    </location>
</feature>
<dbReference type="InterPro" id="IPR036259">
    <property type="entry name" value="MFS_trans_sf"/>
</dbReference>
<feature type="compositionally biased region" description="Low complexity" evidence="6">
    <location>
        <begin position="1"/>
        <end position="29"/>
    </location>
</feature>
<evidence type="ECO:0000313" key="9">
    <source>
        <dbReference type="Proteomes" id="UP000318582"/>
    </source>
</evidence>
<feature type="transmembrane region" description="Helical" evidence="7">
    <location>
        <begin position="189"/>
        <end position="206"/>
    </location>
</feature>
<evidence type="ECO:0000256" key="6">
    <source>
        <dbReference type="SAM" id="MobiDB-lite"/>
    </source>
</evidence>
<keyword evidence="3 7" id="KW-0812">Transmembrane</keyword>
<evidence type="ECO:0000256" key="4">
    <source>
        <dbReference type="ARBA" id="ARBA00022989"/>
    </source>
</evidence>
<dbReference type="EMBL" id="QEAQ01000058">
    <property type="protein sequence ID" value="TPX57107.1"/>
    <property type="molecule type" value="Genomic_DNA"/>
</dbReference>
<accession>A0A507E158</accession>
<dbReference type="PANTHER" id="PTHR23504:SF15">
    <property type="entry name" value="MAJOR FACILITATOR SUPERFAMILY (MFS) PROFILE DOMAIN-CONTAINING PROTEIN"/>
    <property type="match status" value="1"/>
</dbReference>
<evidence type="ECO:0000256" key="3">
    <source>
        <dbReference type="ARBA" id="ARBA00022692"/>
    </source>
</evidence>
<dbReference type="GO" id="GO:0016020">
    <property type="term" value="C:membrane"/>
    <property type="evidence" value="ECO:0007669"/>
    <property type="project" value="UniProtKB-SubCell"/>
</dbReference>
<dbReference type="Pfam" id="PF07690">
    <property type="entry name" value="MFS_1"/>
    <property type="match status" value="1"/>
</dbReference>
<feature type="transmembrane region" description="Helical" evidence="7">
    <location>
        <begin position="246"/>
        <end position="266"/>
    </location>
</feature>
<feature type="transmembrane region" description="Helical" evidence="7">
    <location>
        <begin position="488"/>
        <end position="511"/>
    </location>
</feature>
<proteinExistence type="predicted"/>
<feature type="region of interest" description="Disordered" evidence="6">
    <location>
        <begin position="56"/>
        <end position="80"/>
    </location>
</feature>
<name>A0A507E158_9FUNG</name>